<dbReference type="STRING" id="1121432.SAMN02745219_00491"/>
<dbReference type="RefSeq" id="WP_072867182.1">
    <property type="nucleotide sequence ID" value="NZ_FQZM01000005.1"/>
</dbReference>
<dbReference type="GO" id="GO:0000155">
    <property type="term" value="F:phosphorelay sensor kinase activity"/>
    <property type="evidence" value="ECO:0007669"/>
    <property type="project" value="InterPro"/>
</dbReference>
<sequence length="410" mass="45572">MKLSPENLSQLIEKDKFLKIIESFTRATDITIDINDVYGNPVVEHDFFYGFCATIRSTAEGLKRCIRSNAEVGFRTAATGEVCFGTCHAGGTLMAVPLVVEGQFWGSITCGQMHLSPPDKKAVENMLKATADLGLDEQELVRGFQEIQVITPQKCQAASQLIQYVTNYIAELIYRAKIQEKEAREQLRTMDEARVRAELEKSLRLAELKNLQAQIKPHFLFNTLNTITSLVSLNENQKALKTLYALSNLLRCYIHHPEELVSLREELKYVQSYLTIQQTRFGNRLNVTINVPAALQELPVPFLSLQPLVENACIHGLEPKEGSGHLIITGEIKDGICEISVTDDGVGIPREVLDAINGNSQAGAGKPRGIGLKNVDERLKLYYGPQYGVSLDSHPGWTRVCLKLPAGHIL</sequence>
<keyword evidence="3" id="KW-0418">Kinase</keyword>
<organism evidence="3 4">
    <name type="scientific">Desulfofundulus thermosubterraneus DSM 16057</name>
    <dbReference type="NCBI Taxonomy" id="1121432"/>
    <lineage>
        <taxon>Bacteria</taxon>
        <taxon>Bacillati</taxon>
        <taxon>Bacillota</taxon>
        <taxon>Clostridia</taxon>
        <taxon>Eubacteriales</taxon>
        <taxon>Peptococcaceae</taxon>
        <taxon>Desulfofundulus</taxon>
    </lineage>
</organism>
<proteinExistence type="predicted"/>
<dbReference type="PANTHER" id="PTHR34220:SF7">
    <property type="entry name" value="SENSOR HISTIDINE KINASE YPDA"/>
    <property type="match status" value="1"/>
</dbReference>
<evidence type="ECO:0000259" key="2">
    <source>
        <dbReference type="SMART" id="SM00387"/>
    </source>
</evidence>
<dbReference type="Proteomes" id="UP000184529">
    <property type="component" value="Unassembled WGS sequence"/>
</dbReference>
<evidence type="ECO:0000256" key="1">
    <source>
        <dbReference type="SAM" id="Coils"/>
    </source>
</evidence>
<dbReference type="InterPro" id="IPR003594">
    <property type="entry name" value="HATPase_dom"/>
</dbReference>
<dbReference type="SUPFAM" id="SSF55874">
    <property type="entry name" value="ATPase domain of HSP90 chaperone/DNA topoisomerase II/histidine kinase"/>
    <property type="match status" value="1"/>
</dbReference>
<keyword evidence="3" id="KW-0808">Transferase</keyword>
<keyword evidence="4" id="KW-1185">Reference proteome</keyword>
<dbReference type="InterPro" id="IPR010559">
    <property type="entry name" value="Sig_transdc_His_kin_internal"/>
</dbReference>
<dbReference type="SMART" id="SM00387">
    <property type="entry name" value="HATPase_c"/>
    <property type="match status" value="1"/>
</dbReference>
<name>A0A1M6BRQ4_9FIRM</name>
<keyword evidence="1" id="KW-0175">Coiled coil</keyword>
<dbReference type="PANTHER" id="PTHR34220">
    <property type="entry name" value="SENSOR HISTIDINE KINASE YPDA"/>
    <property type="match status" value="1"/>
</dbReference>
<dbReference type="EMBL" id="FQZM01000005">
    <property type="protein sequence ID" value="SHI51470.1"/>
    <property type="molecule type" value="Genomic_DNA"/>
</dbReference>
<dbReference type="InterPro" id="IPR036890">
    <property type="entry name" value="HATPase_C_sf"/>
</dbReference>
<dbReference type="GO" id="GO:0016020">
    <property type="term" value="C:membrane"/>
    <property type="evidence" value="ECO:0007669"/>
    <property type="project" value="InterPro"/>
</dbReference>
<feature type="coiled-coil region" evidence="1">
    <location>
        <begin position="176"/>
        <end position="216"/>
    </location>
</feature>
<dbReference type="InterPro" id="IPR018771">
    <property type="entry name" value="PocR_dom"/>
</dbReference>
<gene>
    <name evidence="3" type="ORF">SAMN02745219_00491</name>
</gene>
<dbReference type="Gene3D" id="3.30.565.10">
    <property type="entry name" value="Histidine kinase-like ATPase, C-terminal domain"/>
    <property type="match status" value="1"/>
</dbReference>
<dbReference type="AlphaFoldDB" id="A0A1M6BRQ4"/>
<protein>
    <submittedName>
        <fullName evidence="3">Histidine kinase-, DNA gyrase B-, and HSP90-like ATPase</fullName>
    </submittedName>
</protein>
<dbReference type="OrthoDB" id="9809348at2"/>
<dbReference type="InterPro" id="IPR050640">
    <property type="entry name" value="Bact_2-comp_sensor_kinase"/>
</dbReference>
<reference evidence="4" key="1">
    <citation type="submission" date="2016-11" db="EMBL/GenBank/DDBJ databases">
        <authorList>
            <person name="Varghese N."/>
            <person name="Submissions S."/>
        </authorList>
    </citation>
    <scope>NUCLEOTIDE SEQUENCE [LARGE SCALE GENOMIC DNA]</scope>
    <source>
        <strain evidence="4">DSM 16057</strain>
    </source>
</reference>
<dbReference type="Pfam" id="PF06580">
    <property type="entry name" value="His_kinase"/>
    <property type="match status" value="1"/>
</dbReference>
<evidence type="ECO:0000313" key="3">
    <source>
        <dbReference type="EMBL" id="SHI51470.1"/>
    </source>
</evidence>
<feature type="domain" description="Histidine kinase/HSP90-like ATPase" evidence="2">
    <location>
        <begin position="300"/>
        <end position="408"/>
    </location>
</feature>
<dbReference type="Pfam" id="PF02518">
    <property type="entry name" value="HATPase_c"/>
    <property type="match status" value="1"/>
</dbReference>
<accession>A0A1M6BRQ4</accession>
<dbReference type="Pfam" id="PF10114">
    <property type="entry name" value="PocR"/>
    <property type="match status" value="1"/>
</dbReference>
<evidence type="ECO:0000313" key="4">
    <source>
        <dbReference type="Proteomes" id="UP000184529"/>
    </source>
</evidence>